<sequence length="29" mass="3098">MVFGISLKEFIGKTLSQCCHLATSGQKGL</sequence>
<protein>
    <submittedName>
        <fullName evidence="1">Uncharacterized protein</fullName>
    </submittedName>
</protein>
<evidence type="ECO:0000313" key="2">
    <source>
        <dbReference type="EMBL" id="CAF4136948.1"/>
    </source>
</evidence>
<gene>
    <name evidence="1" type="ORF">IZO911_LOCUS43956</name>
    <name evidence="2" type="ORF">KXQ929_LOCUS36482</name>
</gene>
<name>A0A815RP66_9BILA</name>
<evidence type="ECO:0000313" key="3">
    <source>
        <dbReference type="Proteomes" id="UP000663860"/>
    </source>
</evidence>
<evidence type="ECO:0000313" key="1">
    <source>
        <dbReference type="EMBL" id="CAF1480472.1"/>
    </source>
</evidence>
<dbReference type="AlphaFoldDB" id="A0A815RP66"/>
<reference evidence="1" key="1">
    <citation type="submission" date="2021-02" db="EMBL/GenBank/DDBJ databases">
        <authorList>
            <person name="Nowell W R."/>
        </authorList>
    </citation>
    <scope>NUCLEOTIDE SEQUENCE</scope>
</reference>
<accession>A0A815RP66</accession>
<comment type="caution">
    <text evidence="1">The sequence shown here is derived from an EMBL/GenBank/DDBJ whole genome shotgun (WGS) entry which is preliminary data.</text>
</comment>
<dbReference type="Proteomes" id="UP000663860">
    <property type="component" value="Unassembled WGS sequence"/>
</dbReference>
<dbReference type="EMBL" id="CAJOBB010005684">
    <property type="protein sequence ID" value="CAF4136948.1"/>
    <property type="molecule type" value="Genomic_DNA"/>
</dbReference>
<organism evidence="1 3">
    <name type="scientific">Adineta steineri</name>
    <dbReference type="NCBI Taxonomy" id="433720"/>
    <lineage>
        <taxon>Eukaryota</taxon>
        <taxon>Metazoa</taxon>
        <taxon>Spiralia</taxon>
        <taxon>Gnathifera</taxon>
        <taxon>Rotifera</taxon>
        <taxon>Eurotatoria</taxon>
        <taxon>Bdelloidea</taxon>
        <taxon>Adinetida</taxon>
        <taxon>Adinetidae</taxon>
        <taxon>Adineta</taxon>
    </lineage>
</organism>
<proteinExistence type="predicted"/>
<dbReference type="Proteomes" id="UP000663868">
    <property type="component" value="Unassembled WGS sequence"/>
</dbReference>
<feature type="non-terminal residue" evidence="1">
    <location>
        <position position="1"/>
    </location>
</feature>
<dbReference type="EMBL" id="CAJNOE010002382">
    <property type="protein sequence ID" value="CAF1480472.1"/>
    <property type="molecule type" value="Genomic_DNA"/>
</dbReference>
<feature type="non-terminal residue" evidence="1">
    <location>
        <position position="29"/>
    </location>
</feature>